<name>A0A399J9W3_9RHOB</name>
<comment type="caution">
    <text evidence="2">The sequence shown here is derived from an EMBL/GenBank/DDBJ whole genome shotgun (WGS) entry which is preliminary data.</text>
</comment>
<sequence length="217" mass="24231">MFREQTIVTRLIWLSLLFSIAESLVLGRWALAFVAAATLALSLAPVYLARWAQVRVPPGFLTAIVAFIWGTLFLGEVFDFYNKYWWWDVVMHAGSAVGFGMIGFVLVFVMFQGDRYAAPPLAIAFFAFCFGVSMGATWEVFEFAMDQLLGTNMQKSGLIDTMGDIIVDHVGAAFGASVGYGYLRGQEKGGLTGLIADFVHRNPRFFRRLKKWPDRNG</sequence>
<accession>A0A399J9W3</accession>
<keyword evidence="3" id="KW-1185">Reference proteome</keyword>
<dbReference type="Pfam" id="PF09997">
    <property type="entry name" value="DUF2238"/>
    <property type="match status" value="1"/>
</dbReference>
<gene>
    <name evidence="2" type="ORF">DL237_01140</name>
</gene>
<proteinExistence type="predicted"/>
<dbReference type="OrthoDB" id="4966203at2"/>
<dbReference type="Proteomes" id="UP000265848">
    <property type="component" value="Unassembled WGS sequence"/>
</dbReference>
<feature type="transmembrane region" description="Helical" evidence="1">
    <location>
        <begin position="121"/>
        <end position="141"/>
    </location>
</feature>
<dbReference type="AlphaFoldDB" id="A0A399J9W3"/>
<feature type="transmembrane region" description="Helical" evidence="1">
    <location>
        <begin position="60"/>
        <end position="78"/>
    </location>
</feature>
<reference evidence="2 3" key="1">
    <citation type="submission" date="2018-08" db="EMBL/GenBank/DDBJ databases">
        <title>Pseudooceanicola sediminis CY03 in the family Rhodobacteracea.</title>
        <authorList>
            <person name="Zhang Y.-J."/>
        </authorList>
    </citation>
    <scope>NUCLEOTIDE SEQUENCE [LARGE SCALE GENOMIC DNA]</scope>
    <source>
        <strain evidence="2 3">CY03</strain>
    </source>
</reference>
<keyword evidence="1" id="KW-0812">Transmembrane</keyword>
<evidence type="ECO:0000313" key="3">
    <source>
        <dbReference type="Proteomes" id="UP000265848"/>
    </source>
</evidence>
<evidence type="ECO:0000256" key="1">
    <source>
        <dbReference type="SAM" id="Phobius"/>
    </source>
</evidence>
<protein>
    <recommendedName>
        <fullName evidence="4">DUF2238 domain-containing protein</fullName>
    </recommendedName>
</protein>
<dbReference type="RefSeq" id="WP_119397170.1">
    <property type="nucleotide sequence ID" value="NZ_QWJJ01000001.1"/>
</dbReference>
<organism evidence="2 3">
    <name type="scientific">Pseudooceanicola sediminis</name>
    <dbReference type="NCBI Taxonomy" id="2211117"/>
    <lineage>
        <taxon>Bacteria</taxon>
        <taxon>Pseudomonadati</taxon>
        <taxon>Pseudomonadota</taxon>
        <taxon>Alphaproteobacteria</taxon>
        <taxon>Rhodobacterales</taxon>
        <taxon>Paracoccaceae</taxon>
        <taxon>Pseudooceanicola</taxon>
    </lineage>
</organism>
<feature type="transmembrane region" description="Helical" evidence="1">
    <location>
        <begin position="7"/>
        <end position="24"/>
    </location>
</feature>
<evidence type="ECO:0000313" key="2">
    <source>
        <dbReference type="EMBL" id="RII40812.1"/>
    </source>
</evidence>
<feature type="transmembrane region" description="Helical" evidence="1">
    <location>
        <begin position="84"/>
        <end position="109"/>
    </location>
</feature>
<dbReference type="InterPro" id="IPR014509">
    <property type="entry name" value="YjdF-like"/>
</dbReference>
<feature type="transmembrane region" description="Helical" evidence="1">
    <location>
        <begin position="30"/>
        <end position="48"/>
    </location>
</feature>
<evidence type="ECO:0008006" key="4">
    <source>
        <dbReference type="Google" id="ProtNLM"/>
    </source>
</evidence>
<keyword evidence="1" id="KW-0472">Membrane</keyword>
<dbReference type="EMBL" id="QWJJ01000001">
    <property type="protein sequence ID" value="RII40812.1"/>
    <property type="molecule type" value="Genomic_DNA"/>
</dbReference>
<keyword evidence="1" id="KW-1133">Transmembrane helix</keyword>